<name>A0A3S9SM89_EIKCO</name>
<dbReference type="OrthoDB" id="570111at2"/>
<proteinExistence type="predicted"/>
<dbReference type="EMBL" id="CP034670">
    <property type="protein sequence ID" value="AZR60620.1"/>
    <property type="molecule type" value="Genomic_DNA"/>
</dbReference>
<sequence>MKHTRQEQQQQVEQVRSQLGSLNGSVRMHASENYVQQVADVVAAQDIGIDAKRIDILTDHNRGSRYSAGRNTDSEYKILSNLSDQLGNNRYARGTVTIFTERSACASCLNVAKQFQQRYPNIDVKIFDNSSQLIIPKR</sequence>
<protein>
    <submittedName>
        <fullName evidence="1">Uncharacterized protein</fullName>
    </submittedName>
</protein>
<dbReference type="Pfam" id="PF14424">
    <property type="entry name" value="Toxin-deaminase"/>
    <property type="match status" value="1"/>
</dbReference>
<dbReference type="Proteomes" id="UP000282435">
    <property type="component" value="Chromosome"/>
</dbReference>
<evidence type="ECO:0000313" key="2">
    <source>
        <dbReference type="Proteomes" id="UP000282435"/>
    </source>
</evidence>
<evidence type="ECO:0000313" key="1">
    <source>
        <dbReference type="EMBL" id="AZR60620.1"/>
    </source>
</evidence>
<dbReference type="AlphaFoldDB" id="A0A3S9SM89"/>
<gene>
    <name evidence="1" type="ORF">ELB75_11780</name>
</gene>
<accession>A0A3S9SM89</accession>
<organism evidence="1 2">
    <name type="scientific">Eikenella corrodens</name>
    <dbReference type="NCBI Taxonomy" id="539"/>
    <lineage>
        <taxon>Bacteria</taxon>
        <taxon>Pseudomonadati</taxon>
        <taxon>Pseudomonadota</taxon>
        <taxon>Betaproteobacteria</taxon>
        <taxon>Neisseriales</taxon>
        <taxon>Neisseriaceae</taxon>
        <taxon>Eikenella</taxon>
    </lineage>
</organism>
<reference evidence="1 2" key="1">
    <citation type="submission" date="2018-12" db="EMBL/GenBank/DDBJ databases">
        <title>Genome sequencing of Eikenella corrodens KCOM 3110 (= JS217).</title>
        <authorList>
            <person name="Koo J.-K."/>
            <person name="Park S.-N."/>
            <person name="Lim Y.K."/>
        </authorList>
    </citation>
    <scope>NUCLEOTIDE SEQUENCE [LARGE SCALE GENOMIC DNA]</scope>
    <source>
        <strain evidence="1 2">KCOM 3110</strain>
    </source>
</reference>
<dbReference type="InterPro" id="IPR032721">
    <property type="entry name" value="Toxin-deaminase"/>
</dbReference>
<dbReference type="RefSeq" id="WP_126984056.1">
    <property type="nucleotide sequence ID" value="NZ_CP034670.1"/>
</dbReference>